<feature type="domain" description="Thioredoxin" evidence="23">
    <location>
        <begin position="382"/>
        <end position="558"/>
    </location>
</feature>
<dbReference type="Pfam" id="PF00858">
    <property type="entry name" value="ASC"/>
    <property type="match status" value="1"/>
</dbReference>
<comment type="subcellular location">
    <subcellularLocation>
        <location evidence="1">Membrane</location>
        <topology evidence="1">Multi-pass membrane protein</topology>
    </subcellularLocation>
</comment>
<dbReference type="OrthoDB" id="2996783at2759"/>
<dbReference type="InterPro" id="IPR013766">
    <property type="entry name" value="Thioredoxin_domain"/>
</dbReference>
<name>A0A811M6I6_BURXY</name>
<evidence type="ECO:0000259" key="23">
    <source>
        <dbReference type="PROSITE" id="PS51352"/>
    </source>
</evidence>
<sequence length="614" mass="70175">MAQSLTARIVWVIVVLACALIALFFTDKVVSEYVARQTTTLITFKRAKQLELPVIVVSKAGVLGVCWLGIEVCPKNPDAIVLDAVKREIRARIPFLSDEDAVNLISYAIAGSGMANMDSIVSKWQPLQIQRLHSLFLRWKGSRDYLQFYNDLFFRHGYKCKDLFHSCYIGYDKFDCCDKFQPRFVMLRGKCYRMIAQFQTAPDVHGRIALLIKQLPSPIVESSKKQPQAIVFLTDNHTDTSTFPRFYVNENESVFVRFVARLLRMSPWESECSMLDEDKGRATCYVKKYHEYRVLGPLNCSLFYLHHRVQGYDVCEPLRIVYNYNVVVNGAIGFVGERCLPHCHRWYHEFKIYRSDITQRFKPTNETIFRFESGFTNLEVYILLDRCRCAFYSTKSTKNGPIPSFHEWIGNSWAILFSHPADFTPVCTTELARVAQLAPEFALRNVKLIAVSVDSAESHQHWIKDIVSFGNVAADGEIVKKLDENAFPYPIIDDSDRKLIELLGMEDPDEVNRSGMPLAARAVFIIGPDKRLKLSILYPATTGRNFDEIIRVVDSLQLTASQPVATPADWHPGDSCMVVPNLDNEEAHRRFGEIRALPVPSGRNYLRMANPRLP</sequence>
<evidence type="ECO:0000256" key="21">
    <source>
        <dbReference type="RuleBase" id="RU000679"/>
    </source>
</evidence>
<keyword evidence="15" id="KW-0676">Redox-active center</keyword>
<keyword evidence="12 22" id="KW-0472">Membrane</keyword>
<evidence type="ECO:0000256" key="6">
    <source>
        <dbReference type="ARBA" id="ARBA00022692"/>
    </source>
</evidence>
<dbReference type="InterPro" id="IPR036249">
    <property type="entry name" value="Thioredoxin-like_sf"/>
</dbReference>
<keyword evidence="13" id="KW-0325">Glycoprotein</keyword>
<dbReference type="PROSITE" id="PS51352">
    <property type="entry name" value="THIOREDOXIN_2"/>
    <property type="match status" value="1"/>
</dbReference>
<keyword evidence="14 21" id="KW-0739">Sodium transport</keyword>
<dbReference type="Gene3D" id="3.40.30.10">
    <property type="entry name" value="Glutaredoxin"/>
    <property type="match status" value="1"/>
</dbReference>
<evidence type="ECO:0000256" key="11">
    <source>
        <dbReference type="ARBA" id="ARBA00023065"/>
    </source>
</evidence>
<dbReference type="EMBL" id="CAJFDI010000006">
    <property type="protein sequence ID" value="CAD5235484.1"/>
    <property type="molecule type" value="Genomic_DNA"/>
</dbReference>
<evidence type="ECO:0000256" key="14">
    <source>
        <dbReference type="ARBA" id="ARBA00023201"/>
    </source>
</evidence>
<comment type="caution">
    <text evidence="24">The sequence shown here is derived from an EMBL/GenBank/DDBJ whole genome shotgun (WGS) entry which is preliminary data.</text>
</comment>
<evidence type="ECO:0000256" key="19">
    <source>
        <dbReference type="ARBA" id="ARBA00037420"/>
    </source>
</evidence>
<keyword evidence="11 21" id="KW-0406">Ion transport</keyword>
<dbReference type="GO" id="GO:0005829">
    <property type="term" value="C:cytosol"/>
    <property type="evidence" value="ECO:0007669"/>
    <property type="project" value="TreeGrafter"/>
</dbReference>
<gene>
    <name evidence="24" type="ORF">BXYJ_LOCUS15575</name>
</gene>
<dbReference type="FunFam" id="3.30.1020.10:FF:000001">
    <property type="entry name" value="1-Cys peroxiredoxin"/>
    <property type="match status" value="1"/>
</dbReference>
<evidence type="ECO:0000256" key="22">
    <source>
        <dbReference type="SAM" id="Phobius"/>
    </source>
</evidence>
<evidence type="ECO:0000256" key="16">
    <source>
        <dbReference type="ARBA" id="ARBA00023303"/>
    </source>
</evidence>
<dbReference type="GO" id="GO:0051920">
    <property type="term" value="F:peroxiredoxin activity"/>
    <property type="evidence" value="ECO:0007669"/>
    <property type="project" value="InterPro"/>
</dbReference>
<dbReference type="GO" id="GO:0005272">
    <property type="term" value="F:sodium channel activity"/>
    <property type="evidence" value="ECO:0007669"/>
    <property type="project" value="UniProtKB-KW"/>
</dbReference>
<comment type="similarity">
    <text evidence="17">Belongs to the peroxiredoxin family. Prx6 subfamily.</text>
</comment>
<evidence type="ECO:0000256" key="7">
    <source>
        <dbReference type="ARBA" id="ARBA00022862"/>
    </source>
</evidence>
<dbReference type="GO" id="GO:0045454">
    <property type="term" value="P:cell redox homeostasis"/>
    <property type="evidence" value="ECO:0007669"/>
    <property type="project" value="TreeGrafter"/>
</dbReference>
<evidence type="ECO:0000313" key="25">
    <source>
        <dbReference type="Proteomes" id="UP000659654"/>
    </source>
</evidence>
<keyword evidence="3 21" id="KW-0813">Transport</keyword>
<dbReference type="SUPFAM" id="SSF52833">
    <property type="entry name" value="Thioredoxin-like"/>
    <property type="match status" value="1"/>
</dbReference>
<evidence type="ECO:0000256" key="15">
    <source>
        <dbReference type="ARBA" id="ARBA00023284"/>
    </source>
</evidence>
<dbReference type="Pfam" id="PF10417">
    <property type="entry name" value="1-cysPrx_C"/>
    <property type="match status" value="1"/>
</dbReference>
<dbReference type="Pfam" id="PF00578">
    <property type="entry name" value="AhpC-TSA"/>
    <property type="match status" value="1"/>
</dbReference>
<dbReference type="Proteomes" id="UP000582659">
    <property type="component" value="Unassembled WGS sequence"/>
</dbReference>
<protein>
    <recommendedName>
        <fullName evidence="18">1-Cys peroxiredoxin</fullName>
    </recommendedName>
</protein>
<evidence type="ECO:0000256" key="18">
    <source>
        <dbReference type="ARBA" id="ARBA00026176"/>
    </source>
</evidence>
<dbReference type="EMBL" id="CAJFCV020000006">
    <property type="protein sequence ID" value="CAG9131917.1"/>
    <property type="molecule type" value="Genomic_DNA"/>
</dbReference>
<comment type="function">
    <text evidence="19">Thiol-specific peroxidase that catalyzes the reduction of hydrogen peroxide and organic hydroperoxides to water and alcohols, respectively. Plays a role in cell protection against oxidative stress by detoxifying peroxides.</text>
</comment>
<evidence type="ECO:0000256" key="5">
    <source>
        <dbReference type="ARBA" id="ARBA00022559"/>
    </source>
</evidence>
<comment type="similarity">
    <text evidence="2 21">Belongs to the amiloride-sensitive sodium channel (TC 1.A.6) family.</text>
</comment>
<keyword evidence="16 21" id="KW-0407">Ion channel</keyword>
<dbReference type="InterPro" id="IPR001873">
    <property type="entry name" value="ENaC"/>
</dbReference>
<keyword evidence="6 21" id="KW-0812">Transmembrane</keyword>
<dbReference type="AlphaFoldDB" id="A0A811M6I6"/>
<dbReference type="PANTHER" id="PTHR43503:SF4">
    <property type="entry name" value="PEROXIREDOXIN-6"/>
    <property type="match status" value="1"/>
</dbReference>
<feature type="transmembrane region" description="Helical" evidence="22">
    <location>
        <begin position="6"/>
        <end position="26"/>
    </location>
</feature>
<keyword evidence="9" id="KW-0560">Oxidoreductase</keyword>
<comment type="catalytic activity">
    <reaction evidence="20">
        <text>a hydroperoxide + [protein]-dithiol = [protein]-disulfide + an alcohol + H2O</text>
        <dbReference type="Rhea" id="RHEA:10008"/>
        <dbReference type="Rhea" id="RHEA-COMP:10593"/>
        <dbReference type="Rhea" id="RHEA-COMP:10594"/>
        <dbReference type="ChEBI" id="CHEBI:15377"/>
        <dbReference type="ChEBI" id="CHEBI:29950"/>
        <dbReference type="ChEBI" id="CHEBI:30879"/>
        <dbReference type="ChEBI" id="CHEBI:35924"/>
        <dbReference type="ChEBI" id="CHEBI:50058"/>
    </reaction>
</comment>
<evidence type="ECO:0000313" key="24">
    <source>
        <dbReference type="EMBL" id="CAD5235484.1"/>
    </source>
</evidence>
<dbReference type="CDD" id="cd03016">
    <property type="entry name" value="PRX_1cys"/>
    <property type="match status" value="1"/>
</dbReference>
<evidence type="ECO:0000256" key="12">
    <source>
        <dbReference type="ARBA" id="ARBA00023136"/>
    </source>
</evidence>
<dbReference type="SMR" id="A0A811M6I6"/>
<evidence type="ECO:0000256" key="20">
    <source>
        <dbReference type="ARBA" id="ARBA00051132"/>
    </source>
</evidence>
<dbReference type="InterPro" id="IPR019479">
    <property type="entry name" value="Peroxiredoxin_C"/>
</dbReference>
<dbReference type="InterPro" id="IPR000866">
    <property type="entry name" value="AhpC/TSA"/>
</dbReference>
<evidence type="ECO:0000256" key="4">
    <source>
        <dbReference type="ARBA" id="ARBA00022461"/>
    </source>
</evidence>
<keyword evidence="5" id="KW-0575">Peroxidase</keyword>
<evidence type="ECO:0000256" key="17">
    <source>
        <dbReference type="ARBA" id="ARBA00025719"/>
    </source>
</evidence>
<keyword evidence="25" id="KW-1185">Reference proteome</keyword>
<evidence type="ECO:0000256" key="9">
    <source>
        <dbReference type="ARBA" id="ARBA00023002"/>
    </source>
</evidence>
<dbReference type="FunFam" id="3.40.30.10:FF:000011">
    <property type="entry name" value="Peroxiredoxin PRX1"/>
    <property type="match status" value="1"/>
</dbReference>
<evidence type="ECO:0000256" key="8">
    <source>
        <dbReference type="ARBA" id="ARBA00022989"/>
    </source>
</evidence>
<dbReference type="PANTHER" id="PTHR43503">
    <property type="entry name" value="MCG48959-RELATED"/>
    <property type="match status" value="1"/>
</dbReference>
<dbReference type="InterPro" id="IPR045020">
    <property type="entry name" value="PRX_1cys"/>
</dbReference>
<reference evidence="24" key="1">
    <citation type="submission" date="2020-09" db="EMBL/GenBank/DDBJ databases">
        <authorList>
            <person name="Kikuchi T."/>
        </authorList>
    </citation>
    <scope>NUCLEOTIDE SEQUENCE</scope>
    <source>
        <strain evidence="24">Ka4C1</strain>
    </source>
</reference>
<dbReference type="GO" id="GO:0016020">
    <property type="term" value="C:membrane"/>
    <property type="evidence" value="ECO:0007669"/>
    <property type="project" value="UniProtKB-SubCell"/>
</dbReference>
<keyword evidence="10" id="KW-0915">Sodium</keyword>
<keyword evidence="7" id="KW-0049">Antioxidant</keyword>
<evidence type="ECO:0000256" key="1">
    <source>
        <dbReference type="ARBA" id="ARBA00004141"/>
    </source>
</evidence>
<evidence type="ECO:0000256" key="3">
    <source>
        <dbReference type="ARBA" id="ARBA00022448"/>
    </source>
</evidence>
<keyword evidence="8 22" id="KW-1133">Transmembrane helix</keyword>
<organism evidence="24 25">
    <name type="scientific">Bursaphelenchus xylophilus</name>
    <name type="common">Pinewood nematode worm</name>
    <name type="synonym">Aphelenchoides xylophilus</name>
    <dbReference type="NCBI Taxonomy" id="6326"/>
    <lineage>
        <taxon>Eukaryota</taxon>
        <taxon>Metazoa</taxon>
        <taxon>Ecdysozoa</taxon>
        <taxon>Nematoda</taxon>
        <taxon>Chromadorea</taxon>
        <taxon>Rhabditida</taxon>
        <taxon>Tylenchina</taxon>
        <taxon>Tylenchomorpha</taxon>
        <taxon>Aphelenchoidea</taxon>
        <taxon>Aphelenchoididae</taxon>
        <taxon>Bursaphelenchus</taxon>
    </lineage>
</organism>
<dbReference type="Proteomes" id="UP000659654">
    <property type="component" value="Unassembled WGS sequence"/>
</dbReference>
<proteinExistence type="inferred from homology"/>
<dbReference type="Gene3D" id="3.30.1020.10">
    <property type="entry name" value="Antioxidant, Horf6, Chain A, domain2"/>
    <property type="match status" value="1"/>
</dbReference>
<accession>A0A811M6I6</accession>
<evidence type="ECO:0000256" key="2">
    <source>
        <dbReference type="ARBA" id="ARBA00007193"/>
    </source>
</evidence>
<keyword evidence="4 21" id="KW-0894">Sodium channel</keyword>
<evidence type="ECO:0000256" key="13">
    <source>
        <dbReference type="ARBA" id="ARBA00023180"/>
    </source>
</evidence>
<dbReference type="GO" id="GO:0005739">
    <property type="term" value="C:mitochondrion"/>
    <property type="evidence" value="ECO:0007669"/>
    <property type="project" value="TreeGrafter"/>
</dbReference>
<evidence type="ECO:0000256" key="10">
    <source>
        <dbReference type="ARBA" id="ARBA00023053"/>
    </source>
</evidence>